<evidence type="ECO:0000313" key="2">
    <source>
        <dbReference type="Proteomes" id="UP000189970"/>
    </source>
</evidence>
<dbReference type="AlphaFoldDB" id="A0A1V4DJN5"/>
<comment type="caution">
    <text evidence="1">The sequence shown here is derived from an EMBL/GenBank/DDBJ whole genome shotgun (WGS) entry which is preliminary data.</text>
</comment>
<protein>
    <submittedName>
        <fullName evidence="1">Antitoxin MazE</fullName>
    </submittedName>
</protein>
<dbReference type="Gene3D" id="2.10.260.10">
    <property type="match status" value="1"/>
</dbReference>
<dbReference type="SUPFAM" id="SSF89447">
    <property type="entry name" value="AbrB/MazE/MraZ-like"/>
    <property type="match status" value="1"/>
</dbReference>
<keyword evidence="2" id="KW-1185">Reference proteome</keyword>
<organism evidence="1 2">
    <name type="scientific">Vagococcus martis</name>
    <dbReference type="NCBI Taxonomy" id="1768210"/>
    <lineage>
        <taxon>Bacteria</taxon>
        <taxon>Bacillati</taxon>
        <taxon>Bacillota</taxon>
        <taxon>Bacilli</taxon>
        <taxon>Lactobacillales</taxon>
        <taxon>Enterococcaceae</taxon>
        <taxon>Vagococcus</taxon>
    </lineage>
</organism>
<accession>A0A1V4DJN5</accession>
<gene>
    <name evidence="1" type="ORF">BW731_11645</name>
</gene>
<dbReference type="EMBL" id="MVAB01000001">
    <property type="protein sequence ID" value="OPF88774.1"/>
    <property type="molecule type" value="Genomic_DNA"/>
</dbReference>
<name>A0A1V4DJN5_9ENTE</name>
<dbReference type="RefSeq" id="WP_079348348.1">
    <property type="nucleotide sequence ID" value="NZ_MVAB01000001.1"/>
</dbReference>
<proteinExistence type="predicted"/>
<dbReference type="Proteomes" id="UP000189970">
    <property type="component" value="Unassembled WGS sequence"/>
</dbReference>
<sequence>METVARKIGNSVGAIFPKDISPEVGETFTISKVGDAYILKPKKEDIFKHADDWAGFRESVTEEDTEWDIMASQGDEH</sequence>
<reference evidence="1 2" key="1">
    <citation type="submission" date="2017-02" db="EMBL/GenBank/DDBJ databases">
        <title>Vagococcus cremeus sp. nov., isolated from the small intestine of a marten, Martes flavigula.</title>
        <authorList>
            <person name="Tak E.J."/>
            <person name="Bae J.-W."/>
        </authorList>
    </citation>
    <scope>NUCLEOTIDE SEQUENCE [LARGE SCALE GENOMIC DNA]</scope>
    <source>
        <strain evidence="1 2">D7T301</strain>
    </source>
</reference>
<evidence type="ECO:0000313" key="1">
    <source>
        <dbReference type="EMBL" id="OPF88774.1"/>
    </source>
</evidence>
<dbReference type="InterPro" id="IPR037914">
    <property type="entry name" value="SpoVT-AbrB_sf"/>
</dbReference>